<evidence type="ECO:0000313" key="1">
    <source>
        <dbReference type="EMBL" id="KAH7915233.1"/>
    </source>
</evidence>
<comment type="caution">
    <text evidence="1">The sequence shown here is derived from an EMBL/GenBank/DDBJ whole genome shotgun (WGS) entry which is preliminary data.</text>
</comment>
<proteinExistence type="predicted"/>
<reference evidence="1" key="1">
    <citation type="journal article" date="2021" name="New Phytol.">
        <title>Evolutionary innovations through gain and loss of genes in the ectomycorrhizal Boletales.</title>
        <authorList>
            <person name="Wu G."/>
            <person name="Miyauchi S."/>
            <person name="Morin E."/>
            <person name="Kuo A."/>
            <person name="Drula E."/>
            <person name="Varga T."/>
            <person name="Kohler A."/>
            <person name="Feng B."/>
            <person name="Cao Y."/>
            <person name="Lipzen A."/>
            <person name="Daum C."/>
            <person name="Hundley H."/>
            <person name="Pangilinan J."/>
            <person name="Johnson J."/>
            <person name="Barry K."/>
            <person name="LaButti K."/>
            <person name="Ng V."/>
            <person name="Ahrendt S."/>
            <person name="Min B."/>
            <person name="Choi I.G."/>
            <person name="Park H."/>
            <person name="Plett J.M."/>
            <person name="Magnuson J."/>
            <person name="Spatafora J.W."/>
            <person name="Nagy L.G."/>
            <person name="Henrissat B."/>
            <person name="Grigoriev I.V."/>
            <person name="Yang Z.L."/>
            <person name="Xu J."/>
            <person name="Martin F.M."/>
        </authorList>
    </citation>
    <scope>NUCLEOTIDE SEQUENCE</scope>
    <source>
        <strain evidence="1">ATCC 28755</strain>
    </source>
</reference>
<gene>
    <name evidence="1" type="ORF">BJ138DRAFT_1055388</name>
</gene>
<organism evidence="1 2">
    <name type="scientific">Hygrophoropsis aurantiaca</name>
    <dbReference type="NCBI Taxonomy" id="72124"/>
    <lineage>
        <taxon>Eukaryota</taxon>
        <taxon>Fungi</taxon>
        <taxon>Dikarya</taxon>
        <taxon>Basidiomycota</taxon>
        <taxon>Agaricomycotina</taxon>
        <taxon>Agaricomycetes</taxon>
        <taxon>Agaricomycetidae</taxon>
        <taxon>Boletales</taxon>
        <taxon>Coniophorineae</taxon>
        <taxon>Hygrophoropsidaceae</taxon>
        <taxon>Hygrophoropsis</taxon>
    </lineage>
</organism>
<protein>
    <submittedName>
        <fullName evidence="1">Uncharacterized protein</fullName>
    </submittedName>
</protein>
<name>A0ACB8AQG6_9AGAM</name>
<keyword evidence="2" id="KW-1185">Reference proteome</keyword>
<dbReference type="Proteomes" id="UP000790377">
    <property type="component" value="Unassembled WGS sequence"/>
</dbReference>
<accession>A0ACB8AQG6</accession>
<dbReference type="EMBL" id="MU267603">
    <property type="protein sequence ID" value="KAH7915233.1"/>
    <property type="molecule type" value="Genomic_DNA"/>
</dbReference>
<sequence>MTWNHTETGSHLTTSRINRILRPLRNKCLVLASNTPTSVASTSKSTWSPDDRPPLALLLPSSRIGTKLRLDKSSASLDEFELARKIYAVCDSFRNVVQVAFGPPCHNRIPTLAALCSVVIGQNIPLDGDNLCDETGEAAQAGDESLMKFVDDMYEAVPAHTRRWTVVSHALSIILSTCSAHHTLLSSLLDICLSHGLQFEANLLLRSVIEAAFSSSQPNVIPITHPAHISYLADIHAKWIGASQTSTAPQQSNPFTTSVFSHILLEVLSNSNSLTIWESKALHAFVGELHVCDQNSFVSIVDGLAEAIAIVERRQSKGKGRISETYDVTNSKQRLSEWLGKLLDQLMSGNDVTSSKSQILCRDIDSITLLLDRCHAAGWQITNPNEASDLSDVIMAIATYIFAGPYGPSTQTPCLKGLLKDSYPNTTTFTKLVARTLSARSEVFSQHSTEELVTRLHDYSSVLQREGLHSLDASLWACTLRFFETTVDTKEDPVLEFYRHILIDGVEAAERRCFGPGRADISPLQSTLRKSNTHQRQRPSGEWEWEEMVGCWIRKTPVPKRRRVNHGGTTLVKCLLSRNTTRSLRVIPPSKSISSTCSTASQKIFSSSPAFGSDSFDERSDLSSDGHNDKENDSSYHPPTPTRKRSFNRRSSNFSSLLADAQMNRIVLHPKHNHNPPSTISHIPTRHIVPYTPPRSSKRQLYEVPDLDYTPIILSSDDSMDLFACRTSSPIR</sequence>
<evidence type="ECO:0000313" key="2">
    <source>
        <dbReference type="Proteomes" id="UP000790377"/>
    </source>
</evidence>